<evidence type="ECO:0000256" key="1">
    <source>
        <dbReference type="SAM" id="SignalP"/>
    </source>
</evidence>
<organism evidence="2">
    <name type="scientific">Leucothrix mucor</name>
    <dbReference type="NCBI Taxonomy" id="45248"/>
    <lineage>
        <taxon>Bacteria</taxon>
        <taxon>Pseudomonadati</taxon>
        <taxon>Pseudomonadota</taxon>
        <taxon>Gammaproteobacteria</taxon>
        <taxon>Thiotrichales</taxon>
        <taxon>Thiotrichaceae</taxon>
        <taxon>Leucothrix</taxon>
    </lineage>
</organism>
<feature type="chain" id="PRO_5031383768" description="Lipoprotein" evidence="1">
    <location>
        <begin position="25"/>
        <end position="275"/>
    </location>
</feature>
<dbReference type="Proteomes" id="UP000885750">
    <property type="component" value="Unassembled WGS sequence"/>
</dbReference>
<keyword evidence="1" id="KW-0732">Signal</keyword>
<name>A0A7V2SZG6_LEUMU</name>
<reference evidence="2" key="1">
    <citation type="journal article" date="2020" name="mSystems">
        <title>Genome- and Community-Level Interaction Insights into Carbon Utilization and Element Cycling Functions of Hydrothermarchaeota in Hydrothermal Sediment.</title>
        <authorList>
            <person name="Zhou Z."/>
            <person name="Liu Y."/>
            <person name="Xu W."/>
            <person name="Pan J."/>
            <person name="Luo Z.H."/>
            <person name="Li M."/>
        </authorList>
    </citation>
    <scope>NUCLEOTIDE SEQUENCE [LARGE SCALE GENOMIC DNA]</scope>
    <source>
        <strain evidence="2">HyVt-493</strain>
    </source>
</reference>
<evidence type="ECO:0008006" key="3">
    <source>
        <dbReference type="Google" id="ProtNLM"/>
    </source>
</evidence>
<accession>A0A7V2SZG6</accession>
<protein>
    <recommendedName>
        <fullName evidence="3">Lipoprotein</fullName>
    </recommendedName>
</protein>
<dbReference type="EMBL" id="DRMS01000215">
    <property type="protein sequence ID" value="HFC92294.1"/>
    <property type="molecule type" value="Genomic_DNA"/>
</dbReference>
<sequence length="275" mass="31682">MNYRQIFFNPIKIAITLLSFFALSCSYSGVSEDVSACDYYAQSAVKQYRQNLQSNCGFKGLRWSGDQKGHAKWCSTVRKAISDKEKIARDQMLKACFTKKSSTVNIKNQLNIPQSCKDSKGQYTPIKSINSWYRYKKEQRTPVRNGLIKTDFTYDHRPDYIFIEQDKKQGIQLTTCVSHNNTYRRQPTKIAFSAKGDSLSSEGYEISMKGKQLRIRFTYFGHNEGSSFAEGYYAYNKNKHVFELKNSISDSAGIPMEPDYKEPYPIYVPKPPKIL</sequence>
<proteinExistence type="predicted"/>
<comment type="caution">
    <text evidence="2">The sequence shown here is derived from an EMBL/GenBank/DDBJ whole genome shotgun (WGS) entry which is preliminary data.</text>
</comment>
<gene>
    <name evidence="2" type="ORF">ENJ51_05715</name>
</gene>
<evidence type="ECO:0000313" key="2">
    <source>
        <dbReference type="EMBL" id="HFC92294.1"/>
    </source>
</evidence>
<dbReference type="AlphaFoldDB" id="A0A7V2SZG6"/>
<feature type="signal peptide" evidence="1">
    <location>
        <begin position="1"/>
        <end position="24"/>
    </location>
</feature>
<dbReference type="PROSITE" id="PS51257">
    <property type="entry name" value="PROKAR_LIPOPROTEIN"/>
    <property type="match status" value="1"/>
</dbReference>